<name>A0ABD2NI13_9CUCU</name>
<evidence type="ECO:0000256" key="10">
    <source>
        <dbReference type="ARBA" id="ARBA00023295"/>
    </source>
</evidence>
<comment type="subcellular location">
    <subcellularLocation>
        <location evidence="2">Lysosome</location>
    </subcellularLocation>
</comment>
<keyword evidence="10" id="KW-0326">Glycosidase</keyword>
<keyword evidence="7" id="KW-0378">Hydrolase</keyword>
<evidence type="ECO:0000313" key="16">
    <source>
        <dbReference type="Proteomes" id="UP001516400"/>
    </source>
</evidence>
<protein>
    <recommendedName>
        <fullName evidence="5">beta-mannosidase</fullName>
        <ecNumber evidence="5">3.2.1.25</ecNumber>
    </recommendedName>
    <alternativeName>
        <fullName evidence="11">Mannanase</fullName>
    </alternativeName>
</protein>
<dbReference type="Gene3D" id="3.20.20.80">
    <property type="entry name" value="Glycosidases"/>
    <property type="match status" value="1"/>
</dbReference>
<dbReference type="SUPFAM" id="SSF51445">
    <property type="entry name" value="(Trans)glycosidases"/>
    <property type="match status" value="1"/>
</dbReference>
<feature type="domain" description="Beta-mannosidase-like galactose-binding" evidence="14">
    <location>
        <begin position="122"/>
        <end position="287"/>
    </location>
</feature>
<dbReference type="InterPro" id="IPR050887">
    <property type="entry name" value="Beta-mannosidase_GH2"/>
</dbReference>
<dbReference type="Pfam" id="PF17786">
    <property type="entry name" value="Mannosidase_ig"/>
    <property type="match status" value="1"/>
</dbReference>
<dbReference type="InterPro" id="IPR041447">
    <property type="entry name" value="Mannosidase_ig"/>
</dbReference>
<feature type="domain" description="Beta-mannosidase Ig-fold" evidence="12">
    <location>
        <begin position="893"/>
        <end position="957"/>
    </location>
</feature>
<dbReference type="FunFam" id="2.60.120.260:FF:000060">
    <property type="entry name" value="Probable beta-mannosidase"/>
    <property type="match status" value="1"/>
</dbReference>
<evidence type="ECO:0000259" key="13">
    <source>
        <dbReference type="Pfam" id="PF17786"/>
    </source>
</evidence>
<dbReference type="GO" id="GO:0005576">
    <property type="term" value="C:extracellular region"/>
    <property type="evidence" value="ECO:0007669"/>
    <property type="project" value="UniProtKB-SubCell"/>
</dbReference>
<gene>
    <name evidence="15" type="ORF">HHI36_013713</name>
</gene>
<evidence type="ECO:0000259" key="12">
    <source>
        <dbReference type="Pfam" id="PF17753"/>
    </source>
</evidence>
<dbReference type="InterPro" id="IPR054593">
    <property type="entry name" value="Beta-mannosidase-like_N2"/>
</dbReference>
<accession>A0ABD2NI13</accession>
<evidence type="ECO:0000256" key="6">
    <source>
        <dbReference type="ARBA" id="ARBA00022729"/>
    </source>
</evidence>
<dbReference type="AlphaFoldDB" id="A0ABD2NI13"/>
<dbReference type="InterPro" id="IPR017853">
    <property type="entry name" value="GH"/>
</dbReference>
<evidence type="ECO:0000256" key="8">
    <source>
        <dbReference type="ARBA" id="ARBA00023180"/>
    </source>
</evidence>
<evidence type="ECO:0000256" key="2">
    <source>
        <dbReference type="ARBA" id="ARBA00004371"/>
    </source>
</evidence>
<evidence type="ECO:0000256" key="7">
    <source>
        <dbReference type="ARBA" id="ARBA00022801"/>
    </source>
</evidence>
<dbReference type="PANTHER" id="PTHR43730">
    <property type="entry name" value="BETA-MANNOSIDASE"/>
    <property type="match status" value="1"/>
</dbReference>
<dbReference type="Pfam" id="PF17753">
    <property type="entry name" value="Ig_mannosidase"/>
    <property type="match status" value="1"/>
</dbReference>
<dbReference type="Proteomes" id="UP001516400">
    <property type="component" value="Unassembled WGS sequence"/>
</dbReference>
<evidence type="ECO:0000256" key="9">
    <source>
        <dbReference type="ARBA" id="ARBA00023228"/>
    </source>
</evidence>
<dbReference type="EC" id="3.2.1.25" evidence="5"/>
<dbReference type="FunFam" id="3.20.20.80:FF:000050">
    <property type="entry name" value="Beta-mannosidase B"/>
    <property type="match status" value="1"/>
</dbReference>
<evidence type="ECO:0000313" key="15">
    <source>
        <dbReference type="EMBL" id="KAL3278385.1"/>
    </source>
</evidence>
<dbReference type="InterPro" id="IPR008979">
    <property type="entry name" value="Galactose-bd-like_sf"/>
</dbReference>
<dbReference type="Gene3D" id="2.60.120.260">
    <property type="entry name" value="Galactose-binding domain-like"/>
    <property type="match status" value="1"/>
</dbReference>
<evidence type="ECO:0000256" key="4">
    <source>
        <dbReference type="ARBA" id="ARBA00007401"/>
    </source>
</evidence>
<comment type="catalytic activity">
    <reaction evidence="1">
        <text>Hydrolysis of terminal, non-reducing beta-D-mannose residues in beta-D-mannosides.</text>
        <dbReference type="EC" id="3.2.1.25"/>
    </reaction>
</comment>
<dbReference type="SUPFAM" id="SSF49303">
    <property type="entry name" value="beta-Galactosidase/glucuronidase domain"/>
    <property type="match status" value="2"/>
</dbReference>
<dbReference type="InterPro" id="IPR013783">
    <property type="entry name" value="Ig-like_fold"/>
</dbReference>
<dbReference type="PANTHER" id="PTHR43730:SF1">
    <property type="entry name" value="BETA-MANNOSIDASE"/>
    <property type="match status" value="1"/>
</dbReference>
<reference evidence="15 16" key="1">
    <citation type="journal article" date="2021" name="BMC Biol.">
        <title>Horizontally acquired antibacterial genes associated with adaptive radiation of ladybird beetles.</title>
        <authorList>
            <person name="Li H.S."/>
            <person name="Tang X.F."/>
            <person name="Huang Y.H."/>
            <person name="Xu Z.Y."/>
            <person name="Chen M.L."/>
            <person name="Du X.Y."/>
            <person name="Qiu B.Y."/>
            <person name="Chen P.T."/>
            <person name="Zhang W."/>
            <person name="Slipinski A."/>
            <person name="Escalona H.E."/>
            <person name="Waterhouse R.M."/>
            <person name="Zwick A."/>
            <person name="Pang H."/>
        </authorList>
    </citation>
    <scope>NUCLEOTIDE SEQUENCE [LARGE SCALE GENOMIC DNA]</scope>
    <source>
        <strain evidence="15">SYSU2018</strain>
    </source>
</reference>
<dbReference type="Gene3D" id="2.60.40.10">
    <property type="entry name" value="Immunoglobulins"/>
    <property type="match status" value="3"/>
</dbReference>
<evidence type="ECO:0000256" key="5">
    <source>
        <dbReference type="ARBA" id="ARBA00012754"/>
    </source>
</evidence>
<dbReference type="GO" id="GO:0004567">
    <property type="term" value="F:beta-mannosidase activity"/>
    <property type="evidence" value="ECO:0007669"/>
    <property type="project" value="UniProtKB-EC"/>
</dbReference>
<dbReference type="EMBL" id="JABFTP020000103">
    <property type="protein sequence ID" value="KAL3278385.1"/>
    <property type="molecule type" value="Genomic_DNA"/>
</dbReference>
<comment type="caution">
    <text evidence="15">The sequence shown here is derived from an EMBL/GenBank/DDBJ whole genome shotgun (WGS) entry which is preliminary data.</text>
</comment>
<feature type="domain" description="Mannosidase Ig/CBM-like" evidence="13">
    <location>
        <begin position="777"/>
        <end position="873"/>
    </location>
</feature>
<sequence>MAHLLSNSSVYYQTCRGLNTKTSEFFKSSVNSNFDIVAVTESWLNPKINSCKVMCDKYTVFRRDGCETNSSRSEGGGILVGMAKEYHVEVLTNWINTSAVEDIWLRFRVSGPSYLYLEYTKLQAKVPGGIFSDLQQNKIIDDPILEDNDQTTHWVGRTNWTYYRNFSVGEELLKYSNINLVFEGIDTISTIFLNGREIGNSSDMFVRYIFDVKNELVVGNNSLVIKFLSPVHIADHIASYQNKTYPIPPACPPKESRGECHINQLRKMQASFSWDWGPALASVGIWKDVYLEAFNTNVIRYTVVEMEENTLSSTWNVSVVTYLSNNVLNRANGKLILNLDTDYDAKLTVVHDVNTSANEFDEIEISQSFDVPQSSVRRWWPNGYGEQCLYNVTATFISKDEQDQRTVRIGFRTVELVQDVINIGKKNVGNSFFFKVNGLPIFAKGSNAIPINILPEKSQDRKAIDTMLKTAKDCNINMLRVWGGGVYESDYYYRKADELGIMIWQDFMFACAMYPTRTNFLSNVKAEVRHQVRRLGSHPSIVLWAGNNENEAALTGNWYGTNKKKIYNEDYITLYFKTIKPEYQRILKKGTYIASSPTNGIKSEADGGISSDPYDPHYGDVHTYIYELDGFNPNIYPIPRFSSEYGFQSYPAFTTLEKCTKNASNLVIGSDFLKARQHHPLGDSQMELLISYQLDQIVQAVAIKTETEHYRKYRSIINDDGSGYTMGALYWQLNDVWAAPTWSGIDVTGKWKMLQYFIRDVFAPVIIFGHLKPDRALEITVVSDRTITIENVTLSISVYNWTSFAPMNVNKMNIAIERGTSKNVLSLDTDKYLSQIGCGSWVGARKNCLFHLSLSKNNNSIAPDNFVVPDKLKRVNSLRPTIQILSVDPLTRTDTRNFQVVISSSQIALFVWLESIEIPGKFSENGFHQINRTKTIYFESEVDTTGDIIKKSLVLSHI</sequence>
<evidence type="ECO:0000256" key="3">
    <source>
        <dbReference type="ARBA" id="ARBA00004740"/>
    </source>
</evidence>
<dbReference type="SUPFAM" id="SSF49785">
    <property type="entry name" value="Galactose-binding domain-like"/>
    <property type="match status" value="1"/>
</dbReference>
<keyword evidence="16" id="KW-1185">Reference proteome</keyword>
<keyword evidence="8" id="KW-0325">Glycoprotein</keyword>
<evidence type="ECO:0000256" key="1">
    <source>
        <dbReference type="ARBA" id="ARBA00000829"/>
    </source>
</evidence>
<evidence type="ECO:0000259" key="14">
    <source>
        <dbReference type="Pfam" id="PF22666"/>
    </source>
</evidence>
<comment type="similarity">
    <text evidence="4">Belongs to the glycosyl hydrolase 2 family.</text>
</comment>
<proteinExistence type="inferred from homology"/>
<keyword evidence="9" id="KW-0458">Lysosome</keyword>
<dbReference type="InterPro" id="IPR036156">
    <property type="entry name" value="Beta-gal/glucu_dom_sf"/>
</dbReference>
<organism evidence="15 16">
    <name type="scientific">Cryptolaemus montrouzieri</name>
    <dbReference type="NCBI Taxonomy" id="559131"/>
    <lineage>
        <taxon>Eukaryota</taxon>
        <taxon>Metazoa</taxon>
        <taxon>Ecdysozoa</taxon>
        <taxon>Arthropoda</taxon>
        <taxon>Hexapoda</taxon>
        <taxon>Insecta</taxon>
        <taxon>Pterygota</taxon>
        <taxon>Neoptera</taxon>
        <taxon>Endopterygota</taxon>
        <taxon>Coleoptera</taxon>
        <taxon>Polyphaga</taxon>
        <taxon>Cucujiformia</taxon>
        <taxon>Coccinelloidea</taxon>
        <taxon>Coccinellidae</taxon>
        <taxon>Scymninae</taxon>
        <taxon>Scymnini</taxon>
        <taxon>Cryptolaemus</taxon>
    </lineage>
</organism>
<comment type="pathway">
    <text evidence="3">Glycan metabolism; N-glycan degradation.</text>
</comment>
<dbReference type="GO" id="GO:0005764">
    <property type="term" value="C:lysosome"/>
    <property type="evidence" value="ECO:0007669"/>
    <property type="project" value="UniProtKB-SubCell"/>
</dbReference>
<dbReference type="Pfam" id="PF22666">
    <property type="entry name" value="Glyco_hydro_2_N2"/>
    <property type="match status" value="1"/>
</dbReference>
<keyword evidence="6" id="KW-0732">Signal</keyword>
<evidence type="ECO:0000256" key="11">
    <source>
        <dbReference type="ARBA" id="ARBA00033445"/>
    </source>
</evidence>
<dbReference type="InterPro" id="IPR041625">
    <property type="entry name" value="Beta-mannosidase_Ig"/>
</dbReference>